<dbReference type="InterPro" id="IPR013783">
    <property type="entry name" value="Ig-like_fold"/>
</dbReference>
<gene>
    <name evidence="3" type="ORF">EmuJ_000554200</name>
</gene>
<evidence type="ECO:0000256" key="1">
    <source>
        <dbReference type="SAM" id="SignalP"/>
    </source>
</evidence>
<dbReference type="PROSITE" id="PS50853">
    <property type="entry name" value="FN3"/>
    <property type="match status" value="1"/>
</dbReference>
<feature type="chain" id="PRO_5009741417" evidence="1">
    <location>
        <begin position="22"/>
        <end position="263"/>
    </location>
</feature>
<evidence type="ECO:0000313" key="3">
    <source>
        <dbReference type="EMBL" id="CDS38207.1"/>
    </source>
</evidence>
<dbReference type="Pfam" id="PF00041">
    <property type="entry name" value="fn3"/>
    <property type="match status" value="1"/>
</dbReference>
<dbReference type="InterPro" id="IPR003961">
    <property type="entry name" value="FN3_dom"/>
</dbReference>
<feature type="signal peptide" evidence="1">
    <location>
        <begin position="1"/>
        <end position="21"/>
    </location>
</feature>
<organism evidence="3 4">
    <name type="scientific">Echinococcus multilocularis</name>
    <name type="common">Fox tapeworm</name>
    <dbReference type="NCBI Taxonomy" id="6211"/>
    <lineage>
        <taxon>Eukaryota</taxon>
        <taxon>Metazoa</taxon>
        <taxon>Spiralia</taxon>
        <taxon>Lophotrochozoa</taxon>
        <taxon>Platyhelminthes</taxon>
        <taxon>Cestoda</taxon>
        <taxon>Eucestoda</taxon>
        <taxon>Cyclophyllidea</taxon>
        <taxon>Taeniidae</taxon>
        <taxon>Echinococcus</taxon>
    </lineage>
</organism>
<reference evidence="3" key="2">
    <citation type="submission" date="2015-11" db="EMBL/GenBank/DDBJ databases">
        <authorList>
            <person name="Zhang Y."/>
            <person name="Guo Z."/>
        </authorList>
    </citation>
    <scope>NUCLEOTIDE SEQUENCE</scope>
</reference>
<proteinExistence type="predicted"/>
<dbReference type="SUPFAM" id="SSF49265">
    <property type="entry name" value="Fibronectin type III"/>
    <property type="match status" value="1"/>
</dbReference>
<keyword evidence="4" id="KW-1185">Reference proteome</keyword>
<dbReference type="InterPro" id="IPR036116">
    <property type="entry name" value="FN3_sf"/>
</dbReference>
<reference evidence="3" key="1">
    <citation type="journal article" date="2013" name="Nature">
        <title>The genomes of four tapeworm species reveal adaptations to parasitism.</title>
        <authorList>
            <person name="Tsai I.J."/>
            <person name="Zarowiecki M."/>
            <person name="Holroyd N."/>
            <person name="Garciarrubio A."/>
            <person name="Sanchez-Flores A."/>
            <person name="Brooks K.L."/>
            <person name="Tracey A."/>
            <person name="Bobes R.J."/>
            <person name="Fragoso G."/>
            <person name="Sciutto E."/>
            <person name="Aslett M."/>
            <person name="Beasley H."/>
            <person name="Bennett H.M."/>
            <person name="Cai J."/>
            <person name="Camicia F."/>
            <person name="Clark R."/>
            <person name="Cucher M."/>
            <person name="De Silva N."/>
            <person name="Day T.A."/>
            <person name="Deplazes P."/>
            <person name="Estrada K."/>
            <person name="Fernandez C."/>
            <person name="Holland P.W."/>
            <person name="Hou J."/>
            <person name="Hu S."/>
            <person name="Huckvale T."/>
            <person name="Hung S.S."/>
            <person name="Kamenetzky L."/>
            <person name="Keane J.A."/>
            <person name="Kiss F."/>
            <person name="Koziol U."/>
            <person name="Lambert O."/>
            <person name="Liu K."/>
            <person name="Luo X."/>
            <person name="Luo Y."/>
            <person name="Macchiaroli N."/>
            <person name="Nichol S."/>
            <person name="Paps J."/>
            <person name="Parkinson J."/>
            <person name="Pouchkina-Stantcheva N."/>
            <person name="Riddiford N."/>
            <person name="Rosenzvit M."/>
            <person name="Salinas G."/>
            <person name="Wasmuth J.D."/>
            <person name="Zamanian M."/>
            <person name="Zheng Y."/>
            <person name="Cai X."/>
            <person name="Soberon X."/>
            <person name="Olson P.D."/>
            <person name="Laclette J.P."/>
            <person name="Brehm K."/>
            <person name="Berriman M."/>
            <person name="Garciarrubio A."/>
            <person name="Bobes R.J."/>
            <person name="Fragoso G."/>
            <person name="Sanchez-Flores A."/>
            <person name="Estrada K."/>
            <person name="Cevallos M.A."/>
            <person name="Morett E."/>
            <person name="Gonzalez V."/>
            <person name="Portillo T."/>
            <person name="Ochoa-Leyva A."/>
            <person name="Jose M.V."/>
            <person name="Sciutto E."/>
            <person name="Landa A."/>
            <person name="Jimenez L."/>
            <person name="Valdes V."/>
            <person name="Carrero J.C."/>
            <person name="Larralde C."/>
            <person name="Morales-Montor J."/>
            <person name="Limon-Lason J."/>
            <person name="Soberon X."/>
            <person name="Laclette J.P."/>
        </authorList>
    </citation>
    <scope>NUCLEOTIDE SEQUENCE [LARGE SCALE GENOMIC DNA]</scope>
</reference>
<name>A0A068Y0G4_ECHMU</name>
<dbReference type="Proteomes" id="UP000017246">
    <property type="component" value="Unassembled WGS sequence"/>
</dbReference>
<evidence type="ECO:0000259" key="2">
    <source>
        <dbReference type="PROSITE" id="PS50853"/>
    </source>
</evidence>
<dbReference type="OMA" id="CETHSEL"/>
<dbReference type="EMBL" id="LN902847">
    <property type="protein sequence ID" value="CDS38207.1"/>
    <property type="molecule type" value="Genomic_DNA"/>
</dbReference>
<dbReference type="OrthoDB" id="6314469at2759"/>
<keyword evidence="1" id="KW-0732">Signal</keyword>
<feature type="domain" description="Fibronectin type-III" evidence="2">
    <location>
        <begin position="131"/>
        <end position="224"/>
    </location>
</feature>
<dbReference type="AlphaFoldDB" id="A0A068Y0G4"/>
<dbReference type="STRING" id="6211.A0A068Y0G4"/>
<accession>A0A068Y0G4</accession>
<dbReference type="SMART" id="SM00060">
    <property type="entry name" value="FN3"/>
    <property type="match status" value="2"/>
</dbReference>
<protein>
    <submittedName>
        <fullName evidence="3">Fibronectin type III domain-containing protein</fullName>
    </submittedName>
</protein>
<dbReference type="CDD" id="cd00063">
    <property type="entry name" value="FN3"/>
    <property type="match status" value="1"/>
</dbReference>
<evidence type="ECO:0000313" key="4">
    <source>
        <dbReference type="Proteomes" id="UP000017246"/>
    </source>
</evidence>
<sequence length="263" mass="28440">MAYRLCFILLATCVYVGEQRGDRVEADHRTTETPLLAHFYWSRVGSTFLRLSWLIDDVAGVGAEQIEVTAQPTSGQPTTTKKAANVTTGKLKLDGLEPNTVYEVLLKVTGDGIQFFNYTSYMKTWPTAPSKIPPPEGSAASDTVIELRWSEPNVLNGILQPYRLTCLDAASKEVVSVLTKSNTTTSATVGSLHPDTLYQCRVVASTVPADGQNPEECETHSELSSLIRTMPAGEKEGYATTSTSAVTSIVSGMVFTHMVVALA</sequence>
<dbReference type="Gene3D" id="2.60.40.10">
    <property type="entry name" value="Immunoglobulins"/>
    <property type="match status" value="2"/>
</dbReference>